<dbReference type="PROSITE" id="PS50109">
    <property type="entry name" value="HIS_KIN"/>
    <property type="match status" value="1"/>
</dbReference>
<protein>
    <recommendedName>
        <fullName evidence="3">histidine kinase</fullName>
        <ecNumber evidence="3">2.7.13.3</ecNumber>
    </recommendedName>
</protein>
<evidence type="ECO:0000313" key="13">
    <source>
        <dbReference type="Proteomes" id="UP001148932"/>
    </source>
</evidence>
<dbReference type="SMART" id="SM00387">
    <property type="entry name" value="HATPase_c"/>
    <property type="match status" value="1"/>
</dbReference>
<keyword evidence="7 12" id="KW-0418">Kinase</keyword>
<evidence type="ECO:0000259" key="11">
    <source>
        <dbReference type="PROSITE" id="PS50109"/>
    </source>
</evidence>
<evidence type="ECO:0000256" key="2">
    <source>
        <dbReference type="ARBA" id="ARBA00004370"/>
    </source>
</evidence>
<evidence type="ECO:0000256" key="9">
    <source>
        <dbReference type="ARBA" id="ARBA00023136"/>
    </source>
</evidence>
<dbReference type="InterPro" id="IPR005467">
    <property type="entry name" value="His_kinase_dom"/>
</dbReference>
<dbReference type="Gene3D" id="3.30.565.10">
    <property type="entry name" value="Histidine kinase-like ATPase, C-terminal domain"/>
    <property type="match status" value="1"/>
</dbReference>
<feature type="transmembrane region" description="Helical" evidence="10">
    <location>
        <begin position="183"/>
        <end position="204"/>
    </location>
</feature>
<dbReference type="InterPro" id="IPR004358">
    <property type="entry name" value="Sig_transdc_His_kin-like_C"/>
</dbReference>
<keyword evidence="8 10" id="KW-1133">Transmembrane helix</keyword>
<evidence type="ECO:0000256" key="7">
    <source>
        <dbReference type="ARBA" id="ARBA00022777"/>
    </source>
</evidence>
<dbReference type="EC" id="2.7.13.3" evidence="3"/>
<dbReference type="PRINTS" id="PR00344">
    <property type="entry name" value="BCTRLSENSOR"/>
</dbReference>
<evidence type="ECO:0000256" key="10">
    <source>
        <dbReference type="SAM" id="Phobius"/>
    </source>
</evidence>
<evidence type="ECO:0000256" key="1">
    <source>
        <dbReference type="ARBA" id="ARBA00000085"/>
    </source>
</evidence>
<dbReference type="PANTHER" id="PTHR45436:SF5">
    <property type="entry name" value="SENSOR HISTIDINE KINASE TRCS"/>
    <property type="match status" value="1"/>
</dbReference>
<evidence type="ECO:0000256" key="5">
    <source>
        <dbReference type="ARBA" id="ARBA00022679"/>
    </source>
</evidence>
<evidence type="ECO:0000256" key="8">
    <source>
        <dbReference type="ARBA" id="ARBA00022989"/>
    </source>
</evidence>
<dbReference type="InterPro" id="IPR050428">
    <property type="entry name" value="TCS_sensor_his_kinase"/>
</dbReference>
<evidence type="ECO:0000256" key="4">
    <source>
        <dbReference type="ARBA" id="ARBA00022553"/>
    </source>
</evidence>
<keyword evidence="4" id="KW-0597">Phosphoprotein</keyword>
<evidence type="ECO:0000313" key="12">
    <source>
        <dbReference type="EMBL" id="MDD2177666.1"/>
    </source>
</evidence>
<sequence>MSVQGLPPAPAVHWFRSLRVRLLAVTLAGVAVAMLLAGLVLSGLFREHVQQQFQAALQLQLDQITARLEFDAQGQPVIAAEALSDPRWLKPYSGLYWQVDAMAPDGRGRTGVLRSRSLWDTSLALQVDPLADGAVHVHEVVGPQGAPLLVLERTVRAEGVNAARWRLVVAADLQVTQAATARFTGVLALSLAVLLVLLAAAAWAQVTVGLKPLKALQRAVQDVQAARAPQLQGTFPAEVQPLVDDFNAVLRRHGEVVERARTQAGNLAHALKTPLSVLENAARAQPPTNGTELATLVREQVLVARRHIDWHLARSRVAASAHLPGQRTALQPVVEGLVRVMNKVHADRALDISIAPPQVPLFFAGEAQDLQEMLGNLLDNACKWARSAVRLQAQAQVLLPGVDATQRLLVVTVEDDGPGIDAAQRAQALERGVRLDETVPGTGLGLAIVQDLAALYGGRLDLEPAGLGGLRAVLTLPAAISH</sequence>
<comment type="catalytic activity">
    <reaction evidence="1">
        <text>ATP + protein L-histidine = ADP + protein N-phospho-L-histidine.</text>
        <dbReference type="EC" id="2.7.13.3"/>
    </reaction>
</comment>
<dbReference type="RefSeq" id="WP_274109566.1">
    <property type="nucleotide sequence ID" value="NZ_JAPCKI010000004.1"/>
</dbReference>
<name>A0ABT5RWU8_9BURK</name>
<proteinExistence type="predicted"/>
<keyword evidence="6 10" id="KW-0812">Transmembrane</keyword>
<accession>A0ABT5RWU8</accession>
<dbReference type="InterPro" id="IPR003594">
    <property type="entry name" value="HATPase_dom"/>
</dbReference>
<dbReference type="GO" id="GO:0016301">
    <property type="term" value="F:kinase activity"/>
    <property type="evidence" value="ECO:0007669"/>
    <property type="project" value="UniProtKB-KW"/>
</dbReference>
<gene>
    <name evidence="12" type="ORF">OIN59_09485</name>
</gene>
<comment type="caution">
    <text evidence="12">The sequence shown here is derived from an EMBL/GenBank/DDBJ whole genome shotgun (WGS) entry which is preliminary data.</text>
</comment>
<dbReference type="EMBL" id="JAPCKI010000004">
    <property type="protein sequence ID" value="MDD2177666.1"/>
    <property type="molecule type" value="Genomic_DNA"/>
</dbReference>
<dbReference type="SUPFAM" id="SSF55874">
    <property type="entry name" value="ATPase domain of HSP90 chaperone/DNA topoisomerase II/histidine kinase"/>
    <property type="match status" value="1"/>
</dbReference>
<evidence type="ECO:0000256" key="3">
    <source>
        <dbReference type="ARBA" id="ARBA00012438"/>
    </source>
</evidence>
<keyword evidence="9 10" id="KW-0472">Membrane</keyword>
<dbReference type="InterPro" id="IPR036890">
    <property type="entry name" value="HATPase_C_sf"/>
</dbReference>
<feature type="domain" description="Histidine kinase" evidence="11">
    <location>
        <begin position="266"/>
        <end position="480"/>
    </location>
</feature>
<comment type="subcellular location">
    <subcellularLocation>
        <location evidence="2">Membrane</location>
    </subcellularLocation>
</comment>
<organism evidence="12 13">
    <name type="scientific">Acidovorax benzenivorans</name>
    <dbReference type="NCBI Taxonomy" id="2987520"/>
    <lineage>
        <taxon>Bacteria</taxon>
        <taxon>Pseudomonadati</taxon>
        <taxon>Pseudomonadota</taxon>
        <taxon>Betaproteobacteria</taxon>
        <taxon>Burkholderiales</taxon>
        <taxon>Comamonadaceae</taxon>
        <taxon>Acidovorax</taxon>
    </lineage>
</organism>
<dbReference type="PANTHER" id="PTHR45436">
    <property type="entry name" value="SENSOR HISTIDINE KINASE YKOH"/>
    <property type="match status" value="1"/>
</dbReference>
<dbReference type="Proteomes" id="UP001148932">
    <property type="component" value="Unassembled WGS sequence"/>
</dbReference>
<keyword evidence="13" id="KW-1185">Reference proteome</keyword>
<feature type="transmembrane region" description="Helical" evidence="10">
    <location>
        <begin position="20"/>
        <end position="45"/>
    </location>
</feature>
<dbReference type="Pfam" id="PF02518">
    <property type="entry name" value="HATPase_c"/>
    <property type="match status" value="1"/>
</dbReference>
<keyword evidence="5" id="KW-0808">Transferase</keyword>
<reference evidence="12" key="1">
    <citation type="submission" date="2022-10" db="EMBL/GenBank/DDBJ databases">
        <title>Description of microaerobic benzene degrading bacteria.</title>
        <authorList>
            <person name="Bedics A."/>
            <person name="Tancsics A."/>
            <person name="Banerjee S."/>
        </authorList>
    </citation>
    <scope>NUCLEOTIDE SEQUENCE</scope>
    <source>
        <strain evidence="12">D2M1</strain>
    </source>
</reference>
<evidence type="ECO:0000256" key="6">
    <source>
        <dbReference type="ARBA" id="ARBA00022692"/>
    </source>
</evidence>